<dbReference type="PATRIC" id="fig|1126211.3.peg.2639"/>
<evidence type="ECO:0000256" key="7">
    <source>
        <dbReference type="PROSITE-ProRule" id="PRU01379"/>
    </source>
</evidence>
<organism evidence="9 10">
    <name type="scientific">Bacillus amyloliquefaciens (strain Y2)</name>
    <name type="common">Bacillus amyloliquefaciens subsp. plantarum (strain B9601-Y2)</name>
    <dbReference type="NCBI Taxonomy" id="1155777"/>
    <lineage>
        <taxon>Bacteria</taxon>
        <taxon>Bacillati</taxon>
        <taxon>Bacillota</taxon>
        <taxon>Bacilli</taxon>
        <taxon>Bacillales</taxon>
        <taxon>Bacillaceae</taxon>
        <taxon>Bacillus</taxon>
        <taxon>Bacillus amyloliquefaciens group</taxon>
    </lineage>
</organism>
<evidence type="ECO:0000256" key="5">
    <source>
        <dbReference type="ARBA" id="ARBA00022833"/>
    </source>
</evidence>
<dbReference type="InterPro" id="IPR034274">
    <property type="entry name" value="ENP1_M14_CPD"/>
</dbReference>
<dbReference type="AlphaFoldDB" id="I2C7R5"/>
<keyword evidence="4 9" id="KW-0378">Hydrolase</keyword>
<dbReference type="Gene3D" id="3.40.630.10">
    <property type="entry name" value="Zn peptidases"/>
    <property type="match status" value="1"/>
</dbReference>
<dbReference type="GO" id="GO:0004181">
    <property type="term" value="F:metallocarboxypeptidase activity"/>
    <property type="evidence" value="ECO:0007669"/>
    <property type="project" value="InterPro"/>
</dbReference>
<dbReference type="KEGG" id="bqy:MUS_2780"/>
<dbReference type="InterPro" id="IPR000834">
    <property type="entry name" value="Peptidase_M14"/>
</dbReference>
<feature type="domain" description="Peptidase M14" evidence="8">
    <location>
        <begin position="85"/>
        <end position="377"/>
    </location>
</feature>
<dbReference type="EC" id="3.4.19.11" evidence="9"/>
<dbReference type="PANTHER" id="PTHR11705">
    <property type="entry name" value="PROTEASE FAMILY M14 CARBOXYPEPTIDASE A,B"/>
    <property type="match status" value="1"/>
</dbReference>
<evidence type="ECO:0000259" key="8">
    <source>
        <dbReference type="PROSITE" id="PS52035"/>
    </source>
</evidence>
<dbReference type="HOGENOM" id="CLU_050685_1_0_9"/>
<dbReference type="SUPFAM" id="SSF53187">
    <property type="entry name" value="Zn-dependent exopeptidases"/>
    <property type="match status" value="1"/>
</dbReference>
<dbReference type="EMBL" id="CP003332">
    <property type="protein sequence ID" value="AFJ62689.1"/>
    <property type="molecule type" value="Genomic_DNA"/>
</dbReference>
<dbReference type="GO" id="GO:0006508">
    <property type="term" value="P:proteolysis"/>
    <property type="evidence" value="ECO:0007669"/>
    <property type="project" value="UniProtKB-KW"/>
</dbReference>
<dbReference type="CDD" id="cd06229">
    <property type="entry name" value="M14_Endopeptidase_I"/>
    <property type="match status" value="1"/>
</dbReference>
<dbReference type="PANTHER" id="PTHR11705:SF143">
    <property type="entry name" value="SLL0236 PROTEIN"/>
    <property type="match status" value="1"/>
</dbReference>
<evidence type="ECO:0000256" key="2">
    <source>
        <dbReference type="ARBA" id="ARBA00005988"/>
    </source>
</evidence>
<keyword evidence="6" id="KW-0482">Metalloprotease</keyword>
<gene>
    <name evidence="9" type="primary">yqgT</name>
    <name evidence="9" type="ORF">MUS_2780</name>
</gene>
<comment type="similarity">
    <text evidence="2 7">Belongs to the peptidase M14 family.</text>
</comment>
<dbReference type="GO" id="GO:0005615">
    <property type="term" value="C:extracellular space"/>
    <property type="evidence" value="ECO:0007669"/>
    <property type="project" value="TreeGrafter"/>
</dbReference>
<dbReference type="Proteomes" id="UP000002878">
    <property type="component" value="Chromosome"/>
</dbReference>
<accession>I2C7R5</accession>
<evidence type="ECO:0000313" key="9">
    <source>
        <dbReference type="EMBL" id="AFJ62689.1"/>
    </source>
</evidence>
<evidence type="ECO:0000313" key="10">
    <source>
        <dbReference type="Proteomes" id="UP000002878"/>
    </source>
</evidence>
<dbReference type="SMART" id="SM00631">
    <property type="entry name" value="Zn_pept"/>
    <property type="match status" value="1"/>
</dbReference>
<evidence type="ECO:0000256" key="3">
    <source>
        <dbReference type="ARBA" id="ARBA00022670"/>
    </source>
</evidence>
<reference evidence="9 10" key="1">
    <citation type="journal article" date="2012" name="J. Biotechnol.">
        <title>Genome sequence of the plant growth promoting strain Bacillus amyloliquefaciens subsp. plantarum B9601-Y2 and expression of mersacidin and other secondary metabolites.</title>
        <authorList>
            <person name="He P."/>
            <person name="Hao K."/>
            <person name="Blom J."/>
            <person name="Ruckert C."/>
            <person name="Vater J."/>
            <person name="Mao Z."/>
            <person name="Wu Y."/>
            <person name="Hou M."/>
            <person name="He P."/>
            <person name="He Y."/>
            <person name="Borriss R."/>
        </authorList>
    </citation>
    <scope>NUCLEOTIDE SEQUENCE [LARGE SCALE GENOMIC DNA]</scope>
    <source>
        <strain evidence="9">Y2</strain>
    </source>
</reference>
<evidence type="ECO:0000256" key="4">
    <source>
        <dbReference type="ARBA" id="ARBA00022801"/>
    </source>
</evidence>
<proteinExistence type="inferred from homology"/>
<evidence type="ECO:0000256" key="1">
    <source>
        <dbReference type="ARBA" id="ARBA00001947"/>
    </source>
</evidence>
<dbReference type="PROSITE" id="PS52035">
    <property type="entry name" value="PEPTIDASE_M14"/>
    <property type="match status" value="1"/>
</dbReference>
<protein>
    <submittedName>
        <fullName evidence="9">G-D-glutamyl-meso-diaminopimelate peptidase</fullName>
        <ecNumber evidence="9">3.4.19.11</ecNumber>
    </submittedName>
</protein>
<dbReference type="Pfam" id="PF00246">
    <property type="entry name" value="Peptidase_M14"/>
    <property type="match status" value="1"/>
</dbReference>
<feature type="active site" description="Proton donor/acceptor" evidence="7">
    <location>
        <position position="347"/>
    </location>
</feature>
<keyword evidence="5" id="KW-0862">Zinc</keyword>
<dbReference type="PRINTS" id="PR00765">
    <property type="entry name" value="CRBOXYPTASEA"/>
</dbReference>
<dbReference type="GO" id="GO:0008270">
    <property type="term" value="F:zinc ion binding"/>
    <property type="evidence" value="ECO:0007669"/>
    <property type="project" value="InterPro"/>
</dbReference>
<sequence length="377" mass="42950">MNMAGIRVKPELKQHMKDIAKVLSIDEKLLKAADKTAENDELFCPGFAVSGQSEGPPLETLSGLSRYIRRCERILSADQWVKEEKVYGSESVYEEIEKITDVFPFVTCRKIGSSVLGKPLYELKIGADTAERKVHVNASFHANEWITTSVALKWCKEYCAALCENKTVFGHSALDIFSRTSLSFVPLVNPDGVDLVLYGCEDLSEKNEFLNQLNEHRPDFREWKANINGVDLNKHFPSNWDIEQRRKPKAPSYRDFPGTAPLTEPEAQAMHRLITEQPPDRLIALHTQGEEIYWGYEGCEPEQSSRMIREFEAISGNCYQGVKTIDSHAGFRDWFIQQYGKEGYTIELGKGKNPLPFHQFADIYQATEGILWRSLVF</sequence>
<comment type="cofactor">
    <cofactor evidence="1">
        <name>Zn(2+)</name>
        <dbReference type="ChEBI" id="CHEBI:29105"/>
    </cofactor>
</comment>
<name>I2C7R5_BACAY</name>
<keyword evidence="3" id="KW-0645">Protease</keyword>
<evidence type="ECO:0000256" key="6">
    <source>
        <dbReference type="ARBA" id="ARBA00023049"/>
    </source>
</evidence>